<organism evidence="2 3">
    <name type="scientific">Citreimonas salinaria</name>
    <dbReference type="NCBI Taxonomy" id="321339"/>
    <lineage>
        <taxon>Bacteria</taxon>
        <taxon>Pseudomonadati</taxon>
        <taxon>Pseudomonadota</taxon>
        <taxon>Alphaproteobacteria</taxon>
        <taxon>Rhodobacterales</taxon>
        <taxon>Roseobacteraceae</taxon>
        <taxon>Citreimonas</taxon>
    </lineage>
</organism>
<dbReference type="AlphaFoldDB" id="A0A1H3NFJ4"/>
<protein>
    <submittedName>
        <fullName evidence="2">Uncharacterized protein</fullName>
    </submittedName>
</protein>
<dbReference type="EMBL" id="FNPF01000023">
    <property type="protein sequence ID" value="SDY86949.1"/>
    <property type="molecule type" value="Genomic_DNA"/>
</dbReference>
<keyword evidence="1" id="KW-1133">Transmembrane helix</keyword>
<evidence type="ECO:0000313" key="3">
    <source>
        <dbReference type="Proteomes" id="UP000199286"/>
    </source>
</evidence>
<evidence type="ECO:0000313" key="2">
    <source>
        <dbReference type="EMBL" id="SDY86949.1"/>
    </source>
</evidence>
<evidence type="ECO:0000256" key="1">
    <source>
        <dbReference type="SAM" id="Phobius"/>
    </source>
</evidence>
<feature type="transmembrane region" description="Helical" evidence="1">
    <location>
        <begin position="43"/>
        <end position="66"/>
    </location>
</feature>
<keyword evidence="3" id="KW-1185">Reference proteome</keyword>
<dbReference type="Proteomes" id="UP000199286">
    <property type="component" value="Unassembled WGS sequence"/>
</dbReference>
<keyword evidence="1" id="KW-0472">Membrane</keyword>
<accession>A0A1H3NFJ4</accession>
<dbReference type="RefSeq" id="WP_089885913.1">
    <property type="nucleotide sequence ID" value="NZ_FNPF01000023.1"/>
</dbReference>
<sequence>MDVFLFWLVVVLLLITVFAWPTWPYTYERGVYRRGGRWRYAPSGASAAAVLVILLLFWLGLVVITLPWATAPTTAPTTPVVVD</sequence>
<dbReference type="STRING" id="321339.SAMN05444340_12312"/>
<name>A0A1H3NFJ4_9RHOB</name>
<reference evidence="2 3" key="1">
    <citation type="submission" date="2016-10" db="EMBL/GenBank/DDBJ databases">
        <authorList>
            <person name="de Groot N.N."/>
        </authorList>
    </citation>
    <scope>NUCLEOTIDE SEQUENCE [LARGE SCALE GENOMIC DNA]</scope>
    <source>
        <strain evidence="2 3">DSM 26880</strain>
    </source>
</reference>
<gene>
    <name evidence="2" type="ORF">SAMN05444340_12312</name>
</gene>
<proteinExistence type="predicted"/>
<keyword evidence="1" id="KW-0812">Transmembrane</keyword>